<dbReference type="InterPro" id="IPR011009">
    <property type="entry name" value="Kinase-like_dom_sf"/>
</dbReference>
<dbReference type="Pfam" id="PF13086">
    <property type="entry name" value="AAA_11"/>
    <property type="match status" value="1"/>
</dbReference>
<organism evidence="2 3">
    <name type="scientific">Salinimonas profundi</name>
    <dbReference type="NCBI Taxonomy" id="2729140"/>
    <lineage>
        <taxon>Bacteria</taxon>
        <taxon>Pseudomonadati</taxon>
        <taxon>Pseudomonadota</taxon>
        <taxon>Gammaproteobacteria</taxon>
        <taxon>Alteromonadales</taxon>
        <taxon>Alteromonadaceae</taxon>
        <taxon>Alteromonas/Salinimonas group</taxon>
        <taxon>Salinimonas</taxon>
    </lineage>
</organism>
<dbReference type="InterPro" id="IPR045055">
    <property type="entry name" value="DNA2/NAM7-like"/>
</dbReference>
<dbReference type="CDD" id="cd18808">
    <property type="entry name" value="SF1_C_Upf1"/>
    <property type="match status" value="1"/>
</dbReference>
<dbReference type="InterPro" id="IPR041679">
    <property type="entry name" value="DNA2/NAM7-like_C"/>
</dbReference>
<dbReference type="SUPFAM" id="SSF56112">
    <property type="entry name" value="Protein kinase-like (PK-like)"/>
    <property type="match status" value="1"/>
</dbReference>
<protein>
    <submittedName>
        <fullName evidence="2">AAA family ATPase</fullName>
    </submittedName>
</protein>
<feature type="domain" description="NERD" evidence="1">
    <location>
        <begin position="1"/>
        <end position="100"/>
    </location>
</feature>
<name>A0ABR8LL19_9ALTE</name>
<dbReference type="Pfam" id="PF13087">
    <property type="entry name" value="AAA_12"/>
    <property type="match status" value="1"/>
</dbReference>
<dbReference type="InterPro" id="IPR027417">
    <property type="entry name" value="P-loop_NTPase"/>
</dbReference>
<evidence type="ECO:0000313" key="3">
    <source>
        <dbReference type="Proteomes" id="UP000624419"/>
    </source>
</evidence>
<accession>A0ABR8LL19</accession>
<comment type="caution">
    <text evidence="2">The sequence shown here is derived from an EMBL/GenBank/DDBJ whole genome shotgun (WGS) entry which is preliminary data.</text>
</comment>
<dbReference type="InterPro" id="IPR041677">
    <property type="entry name" value="DNA2/NAM7_AAA_11"/>
</dbReference>
<dbReference type="PROSITE" id="PS50965">
    <property type="entry name" value="NERD"/>
    <property type="match status" value="1"/>
</dbReference>
<evidence type="ECO:0000313" key="2">
    <source>
        <dbReference type="EMBL" id="MBD3586003.1"/>
    </source>
</evidence>
<dbReference type="InterPro" id="IPR047187">
    <property type="entry name" value="SF1_C_Upf1"/>
</dbReference>
<dbReference type="Pfam" id="PF08378">
    <property type="entry name" value="NERD"/>
    <property type="match status" value="1"/>
</dbReference>
<dbReference type="Gene3D" id="1.10.510.10">
    <property type="entry name" value="Transferase(Phosphotransferase) domain 1"/>
    <property type="match status" value="2"/>
</dbReference>
<dbReference type="PANTHER" id="PTHR10887">
    <property type="entry name" value="DNA2/NAM7 HELICASE FAMILY"/>
    <property type="match status" value="1"/>
</dbReference>
<proteinExistence type="predicted"/>
<dbReference type="PANTHER" id="PTHR10887:SF495">
    <property type="entry name" value="HELICASE SENATAXIN ISOFORM X1-RELATED"/>
    <property type="match status" value="1"/>
</dbReference>
<dbReference type="Gene3D" id="3.40.50.300">
    <property type="entry name" value="P-loop containing nucleotide triphosphate hydrolases"/>
    <property type="match status" value="2"/>
</dbReference>
<sequence length="1634" mass="185781">MEEKLRDSWFAYASLLVADDQGSMDVDTLIITHDRLLLVELKEWNGKLESSDGKWYLNGKYRSKSPYEIKRVHALRIAKLLQTELEHKLGYFPLVEAHVVLCGSATPYNLSTSERRFVHSLEEFLEIRSSDGYEKITADQKKAIYTVFERNNNSRPNSERCLPIFKEFFAGPRIKAKNYIYYDYESSKDCWFQHRNGIYQEYQAYNVETPNLNALLRRWDLNRLGIGNATQEQWAQIALRESRVLNHVKAQSNHLEQLMLRPLVPLTAEDVSEECTELYELKRTYKRLDELIAREGATWSVEKRADLVRALLAPFSELHGLDLGHRDIDGHNLWFAAEQNSIVTSGYANAFFPEKGSIKDLRKLLQSSYMKLPEDELAMDGDILDPFKQDVFMLAVLGYQICFSGESLPKEDGVPIWKLPDSSKDPFAGKLNSWFESSLSWDPQSRFNNASEMLAKFNELTKGAVPLQSDKIDVYDKLIGSDFVKREFGIFDVFNEYPPIGGNPGYGEKLVYKSTQEGKEYLCKIWPQVRVSVDSVGINRRLIQLKKRVEIVRESGFRVPQIIDCGLLEGGGLFLVTEIIDGEVWDQKQLTMLEEDQRLKLAQSLIQTVDGMHTLNISHGDIHPNNIIVSFNSQTENKELEKVSLIDVVDFTEESEVHNTEYGPSNPALTDSFGRDRVACYKLVRELFDDDFSKELDEELTRGLSGKNGIPPSLEALERVLIDSSKPKNDGINNPAALSVLWGHASFPQESEILEQDEGRYFLNSRWDRKRENLLNCYITGISSQLTITLRLQDNIRAVERVSYRSKVPLSEVVSASGKAQEELNVPISVGYGNLDSANEKAIIDLLLSLDSTLTLLEEKFGSGITDEINDGEFESVQLNPNQVWKALIDSEEEILQTIEVFSSDVEENRNGNLLVPYSDLQGGALNFEEDDQIFVSIAGDDSHIGELVVQETNRDFLSIKPKRTYVRKSLKKGGIIQLESLRSKASRDRRNKALSRVIESESVISRLSDYFDVNAKIERRKYAEPPSEEDIRELYDSDTVEMNPKQVDAFQQLYAYGPVGVLQGPPGTGKTAFTSRFIHYLLEHANVQNILLVGQSHTAVDNVAIKAREVCSSHGFDLNIVRIGQEQMIDEELLHAHTASLQRQIRNKFHREYEQRISMLARHLLLPDELVTDLCFLHRTLAPLIKNREHLLLIKEEKVRKGNSDVVDITEDNNKLHAVEERISVILDKKFQGEFNIHFDQDSNPWKDISFKAAELHGLNNPSALQRLNKLLSLSQDWMDTLFTGEANYDSFLVGTRQLVCGTLVGMGLKSIELESKIFDWVIVDEAGRAQASELMVALQCAKRVLLVGDHKQLPPLYDREQLRVAAKKLGVTVEAFSESDFYRAFRVNQGITLDTQYRMAKPISDLVSNCFYSEEVGELKTGRPEPANWYNTLPFPLDRAVSWIDSSGMKGKMGEEVIDTGKYINRTEAEAILKILENLTTARLSVLAKLKSEVSNEQQYPIGIITMYRAQKELIESELSKSEWAVSLRHLIKIDTVDSYQGQENKIVILSLVRDNLRSVQGFLRDAPRINVAISRAQERLIIIGARRMWAEGKSDSSLGKVLSYIGLMSQRDSDNYIIAPCEKILMDGERV</sequence>
<keyword evidence="3" id="KW-1185">Reference proteome</keyword>
<dbReference type="SUPFAM" id="SSF52540">
    <property type="entry name" value="P-loop containing nucleoside triphosphate hydrolases"/>
    <property type="match status" value="1"/>
</dbReference>
<reference evidence="2 3" key="1">
    <citation type="submission" date="2020-04" db="EMBL/GenBank/DDBJ databases">
        <title>Salinimonas sp. HHU 13199.</title>
        <authorList>
            <person name="Cui X."/>
            <person name="Zhang D."/>
        </authorList>
    </citation>
    <scope>NUCLEOTIDE SEQUENCE [LARGE SCALE GENOMIC DNA]</scope>
    <source>
        <strain evidence="2 3">HHU 13199</strain>
    </source>
</reference>
<dbReference type="CDD" id="cd17934">
    <property type="entry name" value="DEXXQc_Upf1-like"/>
    <property type="match status" value="1"/>
</dbReference>
<dbReference type="Proteomes" id="UP000624419">
    <property type="component" value="Unassembled WGS sequence"/>
</dbReference>
<dbReference type="InterPro" id="IPR011528">
    <property type="entry name" value="NERD"/>
</dbReference>
<evidence type="ECO:0000259" key="1">
    <source>
        <dbReference type="PROSITE" id="PS50965"/>
    </source>
</evidence>
<dbReference type="EMBL" id="JABBXD010000004">
    <property type="protein sequence ID" value="MBD3586003.1"/>
    <property type="molecule type" value="Genomic_DNA"/>
</dbReference>
<gene>
    <name evidence="2" type="ORF">HHX48_09665</name>
</gene>